<sequence>MLLRPDFLTEPYEPLEYWSQATRQTEENINTRDAGRLDTSARNLNTQLFADFVYEIEGREAETDNSLRTIQRETQEDLDIFDRQYTDHYAQLINPSPEYLAAFAEERRLNRVLTIMRHHARALNGRLREITNFIRILEHLSTNVTSFFPISITYGGRLGRFRLLERSVSDLITRQNRAMHMVRDGVRILRSHLFSIAQGHPEFFPPNVINCFDNQPFPPPPVSVPTNQKPANNDSNAGGDSSGQGGQMSDSGASGTSPHYSASDSDTDAGGLPPVSSTDGTETTPIVINGSSPEAPSKSAKRKKRAKKQGKNDRPKKRLRTDSSDSLESFTTTPPTPRPKPGKGKGKGKVKLKTSSSAPSSPSGRPEPAMISDVASDEEPYDSEPGLDHLPPIYEPVHVLEQNTLELTLNNLIGCVQVSHQINAPLAADQGRLADAIIDMAHGFKVHATRPNEPTVRLSRWSGDPNFVTQK</sequence>
<feature type="region of interest" description="Disordered" evidence="1">
    <location>
        <begin position="215"/>
        <end position="390"/>
    </location>
</feature>
<organism evidence="2 3">
    <name type="scientific">Aphanomyces euteiches</name>
    <dbReference type="NCBI Taxonomy" id="100861"/>
    <lineage>
        <taxon>Eukaryota</taxon>
        <taxon>Sar</taxon>
        <taxon>Stramenopiles</taxon>
        <taxon>Oomycota</taxon>
        <taxon>Saprolegniomycetes</taxon>
        <taxon>Saprolegniales</taxon>
        <taxon>Verrucalvaceae</taxon>
        <taxon>Aphanomyces</taxon>
    </lineage>
</organism>
<evidence type="ECO:0000313" key="3">
    <source>
        <dbReference type="Proteomes" id="UP000481153"/>
    </source>
</evidence>
<dbReference type="AlphaFoldDB" id="A0A6G0WTZ7"/>
<feature type="compositionally biased region" description="Polar residues" evidence="1">
    <location>
        <begin position="275"/>
        <end position="294"/>
    </location>
</feature>
<feature type="compositionally biased region" description="Basic residues" evidence="1">
    <location>
        <begin position="299"/>
        <end position="319"/>
    </location>
</feature>
<dbReference type="EMBL" id="VJMJ01000149">
    <property type="protein sequence ID" value="KAF0730921.1"/>
    <property type="molecule type" value="Genomic_DNA"/>
</dbReference>
<name>A0A6G0WTZ7_9STRA</name>
<feature type="compositionally biased region" description="Low complexity" evidence="1">
    <location>
        <begin position="353"/>
        <end position="363"/>
    </location>
</feature>
<protein>
    <submittedName>
        <fullName evidence="2">Uncharacterized protein</fullName>
    </submittedName>
</protein>
<keyword evidence="3" id="KW-1185">Reference proteome</keyword>
<reference evidence="2 3" key="1">
    <citation type="submission" date="2019-07" db="EMBL/GenBank/DDBJ databases">
        <title>Genomics analysis of Aphanomyces spp. identifies a new class of oomycete effector associated with host adaptation.</title>
        <authorList>
            <person name="Gaulin E."/>
        </authorList>
    </citation>
    <scope>NUCLEOTIDE SEQUENCE [LARGE SCALE GENOMIC DNA]</scope>
    <source>
        <strain evidence="2 3">ATCC 201684</strain>
    </source>
</reference>
<dbReference type="VEuPathDB" id="FungiDB:AeMF1_018010"/>
<evidence type="ECO:0000256" key="1">
    <source>
        <dbReference type="SAM" id="MobiDB-lite"/>
    </source>
</evidence>
<gene>
    <name evidence="2" type="ORF">Ae201684_011803</name>
</gene>
<proteinExistence type="predicted"/>
<evidence type="ECO:0000313" key="2">
    <source>
        <dbReference type="EMBL" id="KAF0730921.1"/>
    </source>
</evidence>
<dbReference type="Proteomes" id="UP000481153">
    <property type="component" value="Unassembled WGS sequence"/>
</dbReference>
<feature type="compositionally biased region" description="Basic residues" evidence="1">
    <location>
        <begin position="340"/>
        <end position="352"/>
    </location>
</feature>
<comment type="caution">
    <text evidence="2">The sequence shown here is derived from an EMBL/GenBank/DDBJ whole genome shotgun (WGS) entry which is preliminary data.</text>
</comment>
<accession>A0A6G0WTZ7</accession>